<name>A0AAD6TXS4_9AGAR</name>
<reference evidence="1" key="1">
    <citation type="submission" date="2023-03" db="EMBL/GenBank/DDBJ databases">
        <title>Massive genome expansion in bonnet fungi (Mycena s.s.) driven by repeated elements and novel gene families across ecological guilds.</title>
        <authorList>
            <consortium name="Lawrence Berkeley National Laboratory"/>
            <person name="Harder C.B."/>
            <person name="Miyauchi S."/>
            <person name="Viragh M."/>
            <person name="Kuo A."/>
            <person name="Thoen E."/>
            <person name="Andreopoulos B."/>
            <person name="Lu D."/>
            <person name="Skrede I."/>
            <person name="Drula E."/>
            <person name="Henrissat B."/>
            <person name="Morin E."/>
            <person name="Kohler A."/>
            <person name="Barry K."/>
            <person name="LaButti K."/>
            <person name="Morin E."/>
            <person name="Salamov A."/>
            <person name="Lipzen A."/>
            <person name="Mereny Z."/>
            <person name="Hegedus B."/>
            <person name="Baldrian P."/>
            <person name="Stursova M."/>
            <person name="Weitz H."/>
            <person name="Taylor A."/>
            <person name="Grigoriev I.V."/>
            <person name="Nagy L.G."/>
            <person name="Martin F."/>
            <person name="Kauserud H."/>
        </authorList>
    </citation>
    <scope>NUCLEOTIDE SEQUENCE</scope>
    <source>
        <strain evidence="1">CBHHK173m</strain>
    </source>
</reference>
<sequence length="169" mass="18732">MSQIYVLGVPSTVQVMFDIFRDQTRASTNDYCSNTATPPRTPPQMPLTDALLPGIMEDLLRPAPTGKFACMKHVLRSVTSSSSRTGCIEFSNWPELTAKARLSPSRLVVPTHNELVFLAEKQLPKEGAQWIHIEGINSTQGGGSLRAVDSMGAEWGKWSGRERSKMRER</sequence>
<proteinExistence type="predicted"/>
<dbReference type="AlphaFoldDB" id="A0AAD6TXS4"/>
<gene>
    <name evidence="1" type="ORF">B0H15DRAFT_803077</name>
</gene>
<comment type="caution">
    <text evidence="1">The sequence shown here is derived from an EMBL/GenBank/DDBJ whole genome shotgun (WGS) entry which is preliminary data.</text>
</comment>
<dbReference type="Proteomes" id="UP001222325">
    <property type="component" value="Unassembled WGS sequence"/>
</dbReference>
<evidence type="ECO:0000313" key="2">
    <source>
        <dbReference type="Proteomes" id="UP001222325"/>
    </source>
</evidence>
<protein>
    <submittedName>
        <fullName evidence="1">Uncharacterized protein</fullName>
    </submittedName>
</protein>
<accession>A0AAD6TXS4</accession>
<keyword evidence="2" id="KW-1185">Reference proteome</keyword>
<dbReference type="EMBL" id="JARJCN010000043">
    <property type="protein sequence ID" value="KAJ7082946.1"/>
    <property type="molecule type" value="Genomic_DNA"/>
</dbReference>
<evidence type="ECO:0000313" key="1">
    <source>
        <dbReference type="EMBL" id="KAJ7082946.1"/>
    </source>
</evidence>
<organism evidence="1 2">
    <name type="scientific">Mycena belliarum</name>
    <dbReference type="NCBI Taxonomy" id="1033014"/>
    <lineage>
        <taxon>Eukaryota</taxon>
        <taxon>Fungi</taxon>
        <taxon>Dikarya</taxon>
        <taxon>Basidiomycota</taxon>
        <taxon>Agaricomycotina</taxon>
        <taxon>Agaricomycetes</taxon>
        <taxon>Agaricomycetidae</taxon>
        <taxon>Agaricales</taxon>
        <taxon>Marasmiineae</taxon>
        <taxon>Mycenaceae</taxon>
        <taxon>Mycena</taxon>
    </lineage>
</organism>